<feature type="compositionally biased region" description="Acidic residues" evidence="5">
    <location>
        <begin position="409"/>
        <end position="418"/>
    </location>
</feature>
<dbReference type="Proteomes" id="UP001208570">
    <property type="component" value="Unassembled WGS sequence"/>
</dbReference>
<accession>A0AAD9JNJ7</accession>
<evidence type="ECO:0000256" key="2">
    <source>
        <dbReference type="ARBA" id="ARBA00023043"/>
    </source>
</evidence>
<dbReference type="PANTHER" id="PTHR24201">
    <property type="entry name" value="ANK_REP_REGION DOMAIN-CONTAINING PROTEIN"/>
    <property type="match status" value="1"/>
</dbReference>
<feature type="coiled-coil region" evidence="4">
    <location>
        <begin position="489"/>
        <end position="523"/>
    </location>
</feature>
<evidence type="ECO:0000256" key="1">
    <source>
        <dbReference type="ARBA" id="ARBA00022737"/>
    </source>
</evidence>
<dbReference type="Pfam" id="PF13637">
    <property type="entry name" value="Ank_4"/>
    <property type="match status" value="1"/>
</dbReference>
<dbReference type="SMART" id="SM00248">
    <property type="entry name" value="ANK"/>
    <property type="match status" value="8"/>
</dbReference>
<dbReference type="InterPro" id="IPR002110">
    <property type="entry name" value="Ankyrin_rpt"/>
</dbReference>
<evidence type="ECO:0000256" key="5">
    <source>
        <dbReference type="SAM" id="MobiDB-lite"/>
    </source>
</evidence>
<dbReference type="InterPro" id="IPR036770">
    <property type="entry name" value="Ankyrin_rpt-contain_sf"/>
</dbReference>
<keyword evidence="1" id="KW-0677">Repeat</keyword>
<dbReference type="PANTHER" id="PTHR24201:SF2">
    <property type="entry name" value="ANKYRIN REPEAT DOMAIN-CONTAINING PROTEIN 42"/>
    <property type="match status" value="1"/>
</dbReference>
<evidence type="ECO:0000256" key="3">
    <source>
        <dbReference type="PROSITE-ProRule" id="PRU00023"/>
    </source>
</evidence>
<dbReference type="PROSITE" id="PS50088">
    <property type="entry name" value="ANK_REPEAT"/>
    <property type="match status" value="6"/>
</dbReference>
<dbReference type="AlphaFoldDB" id="A0AAD9JNJ7"/>
<dbReference type="Pfam" id="PF12796">
    <property type="entry name" value="Ank_2"/>
    <property type="match status" value="2"/>
</dbReference>
<feature type="repeat" description="ANK" evidence="3">
    <location>
        <begin position="198"/>
        <end position="230"/>
    </location>
</feature>
<comment type="caution">
    <text evidence="6">The sequence shown here is derived from an EMBL/GenBank/DDBJ whole genome shotgun (WGS) entry which is preliminary data.</text>
</comment>
<gene>
    <name evidence="6" type="ORF">LSH36_233g08069</name>
</gene>
<feature type="compositionally biased region" description="Basic residues" evidence="5">
    <location>
        <begin position="545"/>
        <end position="557"/>
    </location>
</feature>
<evidence type="ECO:0008006" key="8">
    <source>
        <dbReference type="Google" id="ProtNLM"/>
    </source>
</evidence>
<evidence type="ECO:0000313" key="7">
    <source>
        <dbReference type="Proteomes" id="UP001208570"/>
    </source>
</evidence>
<dbReference type="SUPFAM" id="SSF48403">
    <property type="entry name" value="Ankyrin repeat"/>
    <property type="match status" value="1"/>
</dbReference>
<dbReference type="InterPro" id="IPR050776">
    <property type="entry name" value="Ank_Repeat/CDKN_Inhibitor"/>
</dbReference>
<feature type="compositionally biased region" description="Acidic residues" evidence="5">
    <location>
        <begin position="392"/>
        <end position="401"/>
    </location>
</feature>
<evidence type="ECO:0000313" key="6">
    <source>
        <dbReference type="EMBL" id="KAK2155720.1"/>
    </source>
</evidence>
<keyword evidence="7" id="KW-1185">Reference proteome</keyword>
<feature type="compositionally biased region" description="Basic and acidic residues" evidence="5">
    <location>
        <begin position="431"/>
        <end position="448"/>
    </location>
</feature>
<name>A0AAD9JNJ7_9ANNE</name>
<feature type="repeat" description="ANK" evidence="3">
    <location>
        <begin position="132"/>
        <end position="164"/>
    </location>
</feature>
<protein>
    <recommendedName>
        <fullName evidence="8">Ankyrin repeat domain-containing protein 42</fullName>
    </recommendedName>
</protein>
<feature type="repeat" description="ANK" evidence="3">
    <location>
        <begin position="99"/>
        <end position="131"/>
    </location>
</feature>
<reference evidence="6" key="1">
    <citation type="journal article" date="2023" name="Mol. Biol. Evol.">
        <title>Third-Generation Sequencing Reveals the Adaptive Role of the Epigenome in Three Deep-Sea Polychaetes.</title>
        <authorList>
            <person name="Perez M."/>
            <person name="Aroh O."/>
            <person name="Sun Y."/>
            <person name="Lan Y."/>
            <person name="Juniper S.K."/>
            <person name="Young C.R."/>
            <person name="Angers B."/>
            <person name="Qian P.Y."/>
        </authorList>
    </citation>
    <scope>NUCLEOTIDE SEQUENCE</scope>
    <source>
        <strain evidence="6">P08H-3</strain>
    </source>
</reference>
<feature type="repeat" description="ANK" evidence="3">
    <location>
        <begin position="337"/>
        <end position="369"/>
    </location>
</feature>
<feature type="repeat" description="ANK" evidence="3">
    <location>
        <begin position="165"/>
        <end position="197"/>
    </location>
</feature>
<feature type="repeat" description="ANK" evidence="3">
    <location>
        <begin position="231"/>
        <end position="255"/>
    </location>
</feature>
<organism evidence="6 7">
    <name type="scientific">Paralvinella palmiformis</name>
    <dbReference type="NCBI Taxonomy" id="53620"/>
    <lineage>
        <taxon>Eukaryota</taxon>
        <taxon>Metazoa</taxon>
        <taxon>Spiralia</taxon>
        <taxon>Lophotrochozoa</taxon>
        <taxon>Annelida</taxon>
        <taxon>Polychaeta</taxon>
        <taxon>Sedentaria</taxon>
        <taxon>Canalipalpata</taxon>
        <taxon>Terebellida</taxon>
        <taxon>Terebelliformia</taxon>
        <taxon>Alvinellidae</taxon>
        <taxon>Paralvinella</taxon>
    </lineage>
</organism>
<dbReference type="PROSITE" id="PS50297">
    <property type="entry name" value="ANK_REP_REGION"/>
    <property type="match status" value="6"/>
</dbReference>
<feature type="compositionally biased region" description="Basic and acidic residues" evidence="5">
    <location>
        <begin position="533"/>
        <end position="544"/>
    </location>
</feature>
<feature type="region of interest" description="Disordered" evidence="5">
    <location>
        <begin position="527"/>
        <end position="582"/>
    </location>
</feature>
<feature type="region of interest" description="Disordered" evidence="5">
    <location>
        <begin position="390"/>
        <end position="448"/>
    </location>
</feature>
<proteinExistence type="predicted"/>
<keyword evidence="2 3" id="KW-0040">ANK repeat</keyword>
<evidence type="ECO:0000256" key="4">
    <source>
        <dbReference type="SAM" id="Coils"/>
    </source>
</evidence>
<sequence length="582" mass="64281">MNPSNATVQLAANQSIAILTEIESGSIINCDSTNVKSHAQCQSQLQFDLTESNLNPEEQARREFRYSGIHDAVKNGDVNELEAMVKAGASVNELEDTKDRFTPMHWACHKGALECLHWLLWHGADTTVTTPKGWTPAHIAAIRGQDACVQTLANNGANMSARDARGATPAHMAAAHGNSFTLHSILRAGVEVNAVDKNGWTPVHCAAFHGRLGCLQLLLRWGGKIDETDNNGNTPAHLAAMEGSLPCLKFLVSEGPSPTHILGARNDNGETPKMLAQQFYKESVIDYIANIEWERDHPEEAENLAFPAHVASYSGDLNHLRMLIENGIVNINERDEKGATPAHKAAGQGHLEVLSWLIEMGANMSITNQAGETAKDVARRFAQLAAVKLLGDDEADDEDAEDRPANGGDGDEDEEDGDGTSRPAAGNTEGESVHMTKHEIREARGRAKKKMDELERLLEIAKKNYVQFGGRLGEDRRKLKEDRDNKRTISELEAQLDYERIRRERLEAQLDEYRREMAFFSQQMDDDYYASGSKHDDDRNGDHSSKRKGRSTKKKSSGSKDAGSFVRRNVSAPRKTNSFKIV</sequence>
<dbReference type="Gene3D" id="1.25.40.20">
    <property type="entry name" value="Ankyrin repeat-containing domain"/>
    <property type="match status" value="3"/>
</dbReference>
<dbReference type="EMBL" id="JAODUP010000233">
    <property type="protein sequence ID" value="KAK2155720.1"/>
    <property type="molecule type" value="Genomic_DNA"/>
</dbReference>
<keyword evidence="4" id="KW-0175">Coiled coil</keyword>